<dbReference type="Pfam" id="PF04818">
    <property type="entry name" value="CID"/>
    <property type="match status" value="1"/>
</dbReference>
<dbReference type="GO" id="GO:0048471">
    <property type="term" value="C:perinuclear region of cytoplasm"/>
    <property type="evidence" value="ECO:0007669"/>
    <property type="project" value="TreeGrafter"/>
</dbReference>
<evidence type="ECO:0000313" key="4">
    <source>
        <dbReference type="Proteomes" id="UP000799429"/>
    </source>
</evidence>
<evidence type="ECO:0000259" key="2">
    <source>
        <dbReference type="PROSITE" id="PS51391"/>
    </source>
</evidence>
<dbReference type="EMBL" id="MU006091">
    <property type="protein sequence ID" value="KAF2841352.1"/>
    <property type="molecule type" value="Genomic_DNA"/>
</dbReference>
<dbReference type="OrthoDB" id="21470at2759"/>
<reference evidence="3" key="1">
    <citation type="journal article" date="2020" name="Stud. Mycol.">
        <title>101 Dothideomycetes genomes: a test case for predicting lifestyles and emergence of pathogens.</title>
        <authorList>
            <person name="Haridas S."/>
            <person name="Albert R."/>
            <person name="Binder M."/>
            <person name="Bloem J."/>
            <person name="Labutti K."/>
            <person name="Salamov A."/>
            <person name="Andreopoulos B."/>
            <person name="Baker S."/>
            <person name="Barry K."/>
            <person name="Bills G."/>
            <person name="Bluhm B."/>
            <person name="Cannon C."/>
            <person name="Castanera R."/>
            <person name="Culley D."/>
            <person name="Daum C."/>
            <person name="Ezra D."/>
            <person name="Gonzalez J."/>
            <person name="Henrissat B."/>
            <person name="Kuo A."/>
            <person name="Liang C."/>
            <person name="Lipzen A."/>
            <person name="Lutzoni F."/>
            <person name="Magnuson J."/>
            <person name="Mondo S."/>
            <person name="Nolan M."/>
            <person name="Ohm R."/>
            <person name="Pangilinan J."/>
            <person name="Park H.-J."/>
            <person name="Ramirez L."/>
            <person name="Alfaro M."/>
            <person name="Sun H."/>
            <person name="Tritt A."/>
            <person name="Yoshinaga Y."/>
            <person name="Zwiers L.-H."/>
            <person name="Turgeon B."/>
            <person name="Goodwin S."/>
            <person name="Spatafora J."/>
            <person name="Crous P."/>
            <person name="Grigoriev I."/>
        </authorList>
    </citation>
    <scope>NUCLEOTIDE SEQUENCE</scope>
    <source>
        <strain evidence="3">CBS 101060</strain>
    </source>
</reference>
<sequence>MDGLVVPKAALTAAFLRSDSKTTPVSKDDLSQFLTSLDQAVARCSREDVQRCKDWLLKYAVSEGRLEAILKFLTALSKSSADDPRVSSRSAPVSSRKKRLHILYILNDLLHHTKYHESNSEIQTILTNRLESHLLSLVELSASYKLETNRKLHGKLSQLMTLWKDNGYYDKQFIDKLHIIVAHGKVPEDTNRDTPWFLPKTHGDYSTPWYDLPAGNLIPHIIPRSSRPIDPRDVRPLQLKAGPADEELVDAVKKLLQDAEYIYGECDASERGIVDIDNIGQPLVKDEGVGDMVVSDTYYGWSTRFCEQMKRLRRGGPPKDRGRSISRERDRSYSRSLSRSRSRMSSPRKRRRYDSRSLSRSRSRSLRGYASRSRSRSYSSRGSRSRSPRKYRSRSRSPRRYRSRSRSKTPPRLSIPSILRPSTTPIRINPSP</sequence>
<feature type="compositionally biased region" description="Low complexity" evidence="1">
    <location>
        <begin position="366"/>
        <end position="382"/>
    </location>
</feature>
<proteinExistence type="predicted"/>
<comment type="caution">
    <text evidence="3">The sequence shown here is derived from an EMBL/GenBank/DDBJ whole genome shotgun (WGS) entry which is preliminary data.</text>
</comment>
<feature type="compositionally biased region" description="Basic and acidic residues" evidence="1">
    <location>
        <begin position="317"/>
        <end position="333"/>
    </location>
</feature>
<dbReference type="PANTHER" id="PTHR12323:SF0">
    <property type="entry name" value="CALCIUM HOMEOSTASIS ENDOPLASMIC RETICULUM PROTEIN"/>
    <property type="match status" value="1"/>
</dbReference>
<dbReference type="PANTHER" id="PTHR12323">
    <property type="entry name" value="SR-RELATED CTD ASSOCIATED FACTOR 6"/>
    <property type="match status" value="1"/>
</dbReference>
<protein>
    <recommendedName>
        <fullName evidence="2">CID domain-containing protein</fullName>
    </recommendedName>
</protein>
<evidence type="ECO:0000256" key="1">
    <source>
        <dbReference type="SAM" id="MobiDB-lite"/>
    </source>
</evidence>
<dbReference type="AlphaFoldDB" id="A0A9P4SF24"/>
<dbReference type="PROSITE" id="PS51391">
    <property type="entry name" value="CID"/>
    <property type="match status" value="1"/>
</dbReference>
<dbReference type="GO" id="GO:0006874">
    <property type="term" value="P:intracellular calcium ion homeostasis"/>
    <property type="evidence" value="ECO:0007669"/>
    <property type="project" value="TreeGrafter"/>
</dbReference>
<dbReference type="InterPro" id="IPR006569">
    <property type="entry name" value="CID_dom"/>
</dbReference>
<feature type="compositionally biased region" description="Basic residues" evidence="1">
    <location>
        <begin position="338"/>
        <end position="365"/>
    </location>
</feature>
<gene>
    <name evidence="3" type="ORF">M501DRAFT_544124</name>
</gene>
<accession>A0A9P4SF24</accession>
<organism evidence="3 4">
    <name type="scientific">Patellaria atrata CBS 101060</name>
    <dbReference type="NCBI Taxonomy" id="1346257"/>
    <lineage>
        <taxon>Eukaryota</taxon>
        <taxon>Fungi</taxon>
        <taxon>Dikarya</taxon>
        <taxon>Ascomycota</taxon>
        <taxon>Pezizomycotina</taxon>
        <taxon>Dothideomycetes</taxon>
        <taxon>Dothideomycetes incertae sedis</taxon>
        <taxon>Patellariales</taxon>
        <taxon>Patellariaceae</taxon>
        <taxon>Patellaria</taxon>
    </lineage>
</organism>
<dbReference type="Proteomes" id="UP000799429">
    <property type="component" value="Unassembled WGS sequence"/>
</dbReference>
<dbReference type="InterPro" id="IPR008942">
    <property type="entry name" value="ENTH_VHS"/>
</dbReference>
<feature type="domain" description="CID" evidence="2">
    <location>
        <begin position="25"/>
        <end position="185"/>
    </location>
</feature>
<dbReference type="Gene3D" id="1.25.40.90">
    <property type="match status" value="1"/>
</dbReference>
<feature type="region of interest" description="Disordered" evidence="1">
    <location>
        <begin position="310"/>
        <end position="432"/>
    </location>
</feature>
<evidence type="ECO:0000313" key="3">
    <source>
        <dbReference type="EMBL" id="KAF2841352.1"/>
    </source>
</evidence>
<feature type="compositionally biased region" description="Basic residues" evidence="1">
    <location>
        <begin position="383"/>
        <end position="409"/>
    </location>
</feature>
<name>A0A9P4SF24_9PEZI</name>
<keyword evidence="4" id="KW-1185">Reference proteome</keyword>